<organism evidence="3 4">
    <name type="scientific">Ambrosia artemisiifolia</name>
    <name type="common">Common ragweed</name>
    <dbReference type="NCBI Taxonomy" id="4212"/>
    <lineage>
        <taxon>Eukaryota</taxon>
        <taxon>Viridiplantae</taxon>
        <taxon>Streptophyta</taxon>
        <taxon>Embryophyta</taxon>
        <taxon>Tracheophyta</taxon>
        <taxon>Spermatophyta</taxon>
        <taxon>Magnoliopsida</taxon>
        <taxon>eudicotyledons</taxon>
        <taxon>Gunneridae</taxon>
        <taxon>Pentapetalae</taxon>
        <taxon>asterids</taxon>
        <taxon>campanulids</taxon>
        <taxon>Asterales</taxon>
        <taxon>Asteraceae</taxon>
        <taxon>Asteroideae</taxon>
        <taxon>Heliantheae alliance</taxon>
        <taxon>Heliantheae</taxon>
        <taxon>Ambrosia</taxon>
    </lineage>
</organism>
<dbReference type="PANTHER" id="PTHR24223">
    <property type="entry name" value="ATP-BINDING CASSETTE SUB-FAMILY C"/>
    <property type="match status" value="1"/>
</dbReference>
<keyword evidence="1" id="KW-0547">Nucleotide-binding</keyword>
<feature type="non-terminal residue" evidence="3">
    <location>
        <position position="172"/>
    </location>
</feature>
<evidence type="ECO:0000256" key="1">
    <source>
        <dbReference type="ARBA" id="ARBA00022741"/>
    </source>
</evidence>
<keyword evidence="4" id="KW-1185">Reference proteome</keyword>
<evidence type="ECO:0000313" key="4">
    <source>
        <dbReference type="Proteomes" id="UP001206925"/>
    </source>
</evidence>
<gene>
    <name evidence="3" type="ORF">M8C21_031692</name>
</gene>
<name>A0AAD5GXR6_AMBAR</name>
<keyword evidence="2" id="KW-0067">ATP-binding</keyword>
<dbReference type="InterPro" id="IPR027417">
    <property type="entry name" value="P-loop_NTPase"/>
</dbReference>
<dbReference type="PANTHER" id="PTHR24223:SF165">
    <property type="entry name" value="ABC TRANSPORTER C FAMILY MEMBER 15-RELATED"/>
    <property type="match status" value="1"/>
</dbReference>
<dbReference type="GO" id="GO:0005524">
    <property type="term" value="F:ATP binding"/>
    <property type="evidence" value="ECO:0007669"/>
    <property type="project" value="UniProtKB-KW"/>
</dbReference>
<evidence type="ECO:0000256" key="2">
    <source>
        <dbReference type="ARBA" id="ARBA00022840"/>
    </source>
</evidence>
<dbReference type="AlphaFoldDB" id="A0AAD5GXR6"/>
<evidence type="ECO:0000313" key="3">
    <source>
        <dbReference type="EMBL" id="KAI7755518.1"/>
    </source>
</evidence>
<dbReference type="InterPro" id="IPR050173">
    <property type="entry name" value="ABC_transporter_C-like"/>
</dbReference>
<dbReference type="Gene3D" id="3.40.50.300">
    <property type="entry name" value="P-loop containing nucleotide triphosphate hydrolases"/>
    <property type="match status" value="1"/>
</dbReference>
<comment type="caution">
    <text evidence="3">The sequence shown here is derived from an EMBL/GenBank/DDBJ whole genome shotgun (WGS) entry which is preliminary data.</text>
</comment>
<dbReference type="GO" id="GO:0042626">
    <property type="term" value="F:ATPase-coupled transmembrane transporter activity"/>
    <property type="evidence" value="ECO:0007669"/>
    <property type="project" value="TreeGrafter"/>
</dbReference>
<dbReference type="GO" id="GO:0016020">
    <property type="term" value="C:membrane"/>
    <property type="evidence" value="ECO:0007669"/>
    <property type="project" value="TreeGrafter"/>
</dbReference>
<sequence>MKKGVFPEVEFEDMPPHLRDLVAAMHGDVDGLRQALADQPNRGCGDGHSCTKGTMLMVATGTVEKVVLVVHTPVCLDLNFIMCIKLVTHGVFEENRPPRFKSRLGIIPQDPTMFERTVRGNLDPLNEYPDTEIWEVDDNNSIQNIQNMFHGFIGCLTSNQTQQSFGSLEAAT</sequence>
<dbReference type="EMBL" id="JAMZMK010001074">
    <property type="protein sequence ID" value="KAI7755518.1"/>
    <property type="molecule type" value="Genomic_DNA"/>
</dbReference>
<dbReference type="Proteomes" id="UP001206925">
    <property type="component" value="Unassembled WGS sequence"/>
</dbReference>
<accession>A0AAD5GXR6</accession>
<reference evidence="3" key="1">
    <citation type="submission" date="2022-06" db="EMBL/GenBank/DDBJ databases">
        <title>Uncovering the hologenomic basis of an extraordinary plant invasion.</title>
        <authorList>
            <person name="Bieker V.C."/>
            <person name="Martin M.D."/>
            <person name="Gilbert T."/>
            <person name="Hodgins K."/>
            <person name="Battlay P."/>
            <person name="Petersen B."/>
            <person name="Wilson J."/>
        </authorList>
    </citation>
    <scope>NUCLEOTIDE SEQUENCE</scope>
    <source>
        <strain evidence="3">AA19_3_7</strain>
        <tissue evidence="3">Leaf</tissue>
    </source>
</reference>
<protein>
    <submittedName>
        <fullName evidence="3">Uncharacterized protein</fullName>
    </submittedName>
</protein>
<proteinExistence type="predicted"/>